<evidence type="ECO:0000256" key="5">
    <source>
        <dbReference type="ARBA" id="ARBA00022750"/>
    </source>
</evidence>
<keyword evidence="4 9" id="KW-0812">Transmembrane</keyword>
<sequence>MMKRLTKGQIALGVIVLVLIIDQIVKIWVKTHMYIGEAIRVTDWFYIAFIENNGMAFGMEVGSKLFLTLFRVVAVVFLVWILWRIKNKPQMPTGLIVCLALIIAGAAGNIFDSLFYGLIFNDPMPPLVASFVPGEGYAGLFYGRVVDMLYFPLFSFYWPDWVPGIGGERFEFFRPVFNIADSAISVGVVCLILFYHRYLSTDHKKKEEKPQ</sequence>
<dbReference type="RefSeq" id="WP_025277465.1">
    <property type="nucleotide sequence ID" value="NZ_CAKMIC010000003.1"/>
</dbReference>
<comment type="pathway">
    <text evidence="9">Protein modification; lipoprotein biosynthesis (signal peptide cleavage).</text>
</comment>
<dbReference type="GO" id="GO:0005886">
    <property type="term" value="C:plasma membrane"/>
    <property type="evidence" value="ECO:0007669"/>
    <property type="project" value="UniProtKB-SubCell"/>
</dbReference>
<feature type="transmembrane region" description="Helical" evidence="9">
    <location>
        <begin position="65"/>
        <end position="83"/>
    </location>
</feature>
<keyword evidence="5 9" id="KW-0064">Aspartyl protease</keyword>
<keyword evidence="2 9" id="KW-1003">Cell membrane</keyword>
<keyword evidence="3 9" id="KW-0645">Protease</keyword>
<dbReference type="PANTHER" id="PTHR33695:SF1">
    <property type="entry name" value="LIPOPROTEIN SIGNAL PEPTIDASE"/>
    <property type="match status" value="1"/>
</dbReference>
<feature type="transmembrane region" description="Helical" evidence="9">
    <location>
        <begin position="95"/>
        <end position="119"/>
    </location>
</feature>
<evidence type="ECO:0000256" key="1">
    <source>
        <dbReference type="ARBA" id="ARBA00006139"/>
    </source>
</evidence>
<feature type="active site" evidence="9">
    <location>
        <position position="147"/>
    </location>
</feature>
<dbReference type="PANTHER" id="PTHR33695">
    <property type="entry name" value="LIPOPROTEIN SIGNAL PEPTIDASE"/>
    <property type="match status" value="1"/>
</dbReference>
<accession>A0A921SV59</accession>
<organism evidence="11 12">
    <name type="scientific">Barnesiella viscericola</name>
    <dbReference type="NCBI Taxonomy" id="397865"/>
    <lineage>
        <taxon>Bacteria</taxon>
        <taxon>Pseudomonadati</taxon>
        <taxon>Bacteroidota</taxon>
        <taxon>Bacteroidia</taxon>
        <taxon>Bacteroidales</taxon>
        <taxon>Barnesiellaceae</taxon>
        <taxon>Barnesiella</taxon>
    </lineage>
</organism>
<feature type="transmembrane region" description="Helical" evidence="9">
    <location>
        <begin position="139"/>
        <end position="158"/>
    </location>
</feature>
<feature type="transmembrane region" description="Helical" evidence="9">
    <location>
        <begin position="12"/>
        <end position="29"/>
    </location>
</feature>
<feature type="transmembrane region" description="Helical" evidence="9">
    <location>
        <begin position="179"/>
        <end position="198"/>
    </location>
</feature>
<feature type="active site" evidence="9">
    <location>
        <position position="181"/>
    </location>
</feature>
<keyword evidence="6 9" id="KW-0378">Hydrolase</keyword>
<dbReference type="AlphaFoldDB" id="A0A921SV59"/>
<gene>
    <name evidence="9" type="primary">lspA</name>
    <name evidence="11" type="ORF">K8U91_05965</name>
</gene>
<evidence type="ECO:0000256" key="4">
    <source>
        <dbReference type="ARBA" id="ARBA00022692"/>
    </source>
</evidence>
<comment type="caution">
    <text evidence="11">The sequence shown here is derived from an EMBL/GenBank/DDBJ whole genome shotgun (WGS) entry which is preliminary data.</text>
</comment>
<reference evidence="11" key="2">
    <citation type="submission" date="2021-09" db="EMBL/GenBank/DDBJ databases">
        <authorList>
            <person name="Gilroy R."/>
        </authorList>
    </citation>
    <scope>NUCLEOTIDE SEQUENCE</scope>
    <source>
        <strain evidence="11">CHK121-7720</strain>
    </source>
</reference>
<keyword evidence="11" id="KW-0449">Lipoprotein</keyword>
<dbReference type="EC" id="3.4.23.36" evidence="9"/>
<keyword evidence="8 9" id="KW-0472">Membrane</keyword>
<dbReference type="PRINTS" id="PR00781">
    <property type="entry name" value="LIPOSIGPTASE"/>
</dbReference>
<evidence type="ECO:0000256" key="10">
    <source>
        <dbReference type="RuleBase" id="RU004181"/>
    </source>
</evidence>
<dbReference type="GO" id="GO:0004190">
    <property type="term" value="F:aspartic-type endopeptidase activity"/>
    <property type="evidence" value="ECO:0007669"/>
    <property type="project" value="UniProtKB-UniRule"/>
</dbReference>
<comment type="function">
    <text evidence="9">This protein specifically catalyzes the removal of signal peptides from prolipoproteins.</text>
</comment>
<dbReference type="GeneID" id="90528098"/>
<dbReference type="InterPro" id="IPR001872">
    <property type="entry name" value="Peptidase_A8"/>
</dbReference>
<dbReference type="EMBL" id="DYUD01000018">
    <property type="protein sequence ID" value="HJG89002.1"/>
    <property type="molecule type" value="Genomic_DNA"/>
</dbReference>
<evidence type="ECO:0000256" key="3">
    <source>
        <dbReference type="ARBA" id="ARBA00022670"/>
    </source>
</evidence>
<evidence type="ECO:0000256" key="9">
    <source>
        <dbReference type="HAMAP-Rule" id="MF_00161"/>
    </source>
</evidence>
<evidence type="ECO:0000256" key="7">
    <source>
        <dbReference type="ARBA" id="ARBA00022989"/>
    </source>
</evidence>
<protein>
    <recommendedName>
        <fullName evidence="9">Lipoprotein signal peptidase</fullName>
        <ecNumber evidence="9">3.4.23.36</ecNumber>
    </recommendedName>
    <alternativeName>
        <fullName evidence="9">Prolipoprotein signal peptidase</fullName>
    </alternativeName>
    <alternativeName>
        <fullName evidence="9">Signal peptidase II</fullName>
        <shortName evidence="9">SPase II</shortName>
    </alternativeName>
</protein>
<dbReference type="GO" id="GO:0006508">
    <property type="term" value="P:proteolysis"/>
    <property type="evidence" value="ECO:0007669"/>
    <property type="project" value="UniProtKB-KW"/>
</dbReference>
<keyword evidence="7 9" id="KW-1133">Transmembrane helix</keyword>
<dbReference type="HAMAP" id="MF_00161">
    <property type="entry name" value="LspA"/>
    <property type="match status" value="1"/>
</dbReference>
<comment type="similarity">
    <text evidence="1 9 10">Belongs to the peptidase A8 family.</text>
</comment>
<dbReference type="NCBIfam" id="NF011369">
    <property type="entry name" value="PRK14788.1"/>
    <property type="match status" value="1"/>
</dbReference>
<evidence type="ECO:0000256" key="2">
    <source>
        <dbReference type="ARBA" id="ARBA00022475"/>
    </source>
</evidence>
<comment type="subcellular location">
    <subcellularLocation>
        <location evidence="9">Cell membrane</location>
        <topology evidence="9">Multi-pass membrane protein</topology>
    </subcellularLocation>
</comment>
<name>A0A921SV59_9BACT</name>
<proteinExistence type="inferred from homology"/>
<evidence type="ECO:0000313" key="11">
    <source>
        <dbReference type="EMBL" id="HJG89002.1"/>
    </source>
</evidence>
<comment type="catalytic activity">
    <reaction evidence="9">
        <text>Release of signal peptides from bacterial membrane prolipoproteins. Hydrolyzes -Xaa-Yaa-Zaa-|-(S,diacylglyceryl)Cys-, in which Xaa is hydrophobic (preferably Leu), and Yaa (Ala or Ser) and Zaa (Gly or Ala) have small, neutral side chains.</text>
        <dbReference type="EC" id="3.4.23.36"/>
    </reaction>
</comment>
<evidence type="ECO:0000256" key="8">
    <source>
        <dbReference type="ARBA" id="ARBA00023136"/>
    </source>
</evidence>
<reference evidence="11" key="1">
    <citation type="journal article" date="2021" name="PeerJ">
        <title>Extensive microbial diversity within the chicken gut microbiome revealed by metagenomics and culture.</title>
        <authorList>
            <person name="Gilroy R."/>
            <person name="Ravi A."/>
            <person name="Getino M."/>
            <person name="Pursley I."/>
            <person name="Horton D.L."/>
            <person name="Alikhan N.F."/>
            <person name="Baker D."/>
            <person name="Gharbi K."/>
            <person name="Hall N."/>
            <person name="Watson M."/>
            <person name="Adriaenssens E.M."/>
            <person name="Foster-Nyarko E."/>
            <person name="Jarju S."/>
            <person name="Secka A."/>
            <person name="Antonio M."/>
            <person name="Oren A."/>
            <person name="Chaudhuri R.R."/>
            <person name="La Ragione R."/>
            <person name="Hildebrand F."/>
            <person name="Pallen M.J."/>
        </authorList>
    </citation>
    <scope>NUCLEOTIDE SEQUENCE</scope>
    <source>
        <strain evidence="11">CHK121-7720</strain>
    </source>
</reference>
<evidence type="ECO:0000313" key="12">
    <source>
        <dbReference type="Proteomes" id="UP000757103"/>
    </source>
</evidence>
<evidence type="ECO:0000256" key="6">
    <source>
        <dbReference type="ARBA" id="ARBA00022801"/>
    </source>
</evidence>
<dbReference type="Pfam" id="PF01252">
    <property type="entry name" value="Peptidase_A8"/>
    <property type="match status" value="1"/>
</dbReference>
<dbReference type="Proteomes" id="UP000757103">
    <property type="component" value="Unassembled WGS sequence"/>
</dbReference>